<dbReference type="EMBL" id="CP008743">
    <property type="protein sequence ID" value="ARN84896.1"/>
    <property type="molecule type" value="Genomic_DNA"/>
</dbReference>
<dbReference type="InterPro" id="IPR000523">
    <property type="entry name" value="Mg_chelatse_chII-like_cat_dom"/>
</dbReference>
<accession>A0A1W6N549</accession>
<evidence type="ECO:0000256" key="1">
    <source>
        <dbReference type="ARBA" id="ARBA00006354"/>
    </source>
</evidence>
<protein>
    <submittedName>
        <fullName evidence="5">ATPase AAA</fullName>
    </submittedName>
</protein>
<dbReference type="InterPro" id="IPR001208">
    <property type="entry name" value="MCM_dom"/>
</dbReference>
<keyword evidence="2" id="KW-0547">Nucleotide-binding</keyword>
<evidence type="ECO:0000256" key="3">
    <source>
        <dbReference type="ARBA" id="ARBA00022840"/>
    </source>
</evidence>
<sequence length="509" mass="55363">MVSHVSTIAFQGLNAIDVDVQSMITNGLPAFSIVGLPDKAVAESKERVRSSLYSMGLSLPPKRITINLSPADLQKEGSHYDLPIALGLLVGLKVLSQEEVSEFIAFGELGLDGRITAVSGALIAAVHANSLNRGIICSEASGPEAAWAGDMSIIAARTLLDLVNHFKGTQVLASPQPKLTDYQETEKILSDIRGQSLAKRALEIAAAGSHHLLMIGPPGAGKTMLAQRLPSLLPPLEAEEALEVSMVHSLCGQLTQGSIVHRRPFRAPHHSASHVSLVGGGHRAIPGEITLAHHGVLFLDEMPEFSRNSLESLRQPLEDKIITVARANHHVTYPAKFQLVAAMNPCRCGFAYDASRACRRIPQCINDYLLKISGPFMDRIDLCVSVPEVKFQDLQAAPSSPSDLLEIKARILQARLLQKNRYQHFPKMSQTNADVPLKFLEEITPLSTEGTALLQKASHELKLSARSYHRLLRVARTIADLNADSTLGYEHLAEAIFLKTQGYFSSQSF</sequence>
<dbReference type="SMART" id="SM00382">
    <property type="entry name" value="AAA"/>
    <property type="match status" value="1"/>
</dbReference>
<comment type="similarity">
    <text evidence="1">Belongs to the Mg-chelatase subunits D/I family. ComM subfamily.</text>
</comment>
<evidence type="ECO:0000259" key="4">
    <source>
        <dbReference type="SMART" id="SM00382"/>
    </source>
</evidence>
<dbReference type="GO" id="GO:0003677">
    <property type="term" value="F:DNA binding"/>
    <property type="evidence" value="ECO:0007669"/>
    <property type="project" value="InterPro"/>
</dbReference>
<dbReference type="GO" id="GO:0005524">
    <property type="term" value="F:ATP binding"/>
    <property type="evidence" value="ECO:0007669"/>
    <property type="project" value="UniProtKB-KW"/>
</dbReference>
<dbReference type="Gene3D" id="3.40.50.300">
    <property type="entry name" value="P-loop containing nucleotide triphosphate hydrolases"/>
    <property type="match status" value="1"/>
</dbReference>
<proteinExistence type="inferred from homology"/>
<dbReference type="Pfam" id="PF13541">
    <property type="entry name" value="ChlI"/>
    <property type="match status" value="1"/>
</dbReference>
<evidence type="ECO:0000313" key="6">
    <source>
        <dbReference type="Proteomes" id="UP000237351"/>
    </source>
</evidence>
<gene>
    <name evidence="5" type="ORF">GQ61_05905</name>
</gene>
<dbReference type="InterPro" id="IPR045006">
    <property type="entry name" value="CHLI-like"/>
</dbReference>
<organism evidence="5 6">
    <name type="scientific">Candidatus Nucleicultrix amoebiphila FS5</name>
    <dbReference type="NCBI Taxonomy" id="1414854"/>
    <lineage>
        <taxon>Bacteria</taxon>
        <taxon>Pseudomonadati</taxon>
        <taxon>Pseudomonadota</taxon>
        <taxon>Alphaproteobacteria</taxon>
        <taxon>Holosporales</taxon>
        <taxon>Candidatus Nucleicultricaceae</taxon>
        <taxon>Candidatus Nucleicultrix</taxon>
    </lineage>
</organism>
<dbReference type="Gene3D" id="3.30.230.10">
    <property type="match status" value="1"/>
</dbReference>
<dbReference type="InterPro" id="IPR014721">
    <property type="entry name" value="Ribsml_uS5_D2-typ_fold_subgr"/>
</dbReference>
<dbReference type="KEGG" id="naf:GQ61_05905"/>
<reference evidence="5 6" key="1">
    <citation type="submission" date="2014-06" db="EMBL/GenBank/DDBJ databases">
        <title>The genome of the endonuclear symbiont Nucleicultrix amoebiphila.</title>
        <authorList>
            <person name="Schulz F."/>
            <person name="Horn M."/>
        </authorList>
    </citation>
    <scope>NUCLEOTIDE SEQUENCE [LARGE SCALE GENOMIC DNA]</scope>
    <source>
        <strain evidence="5 6">FS5</strain>
    </source>
</reference>
<dbReference type="PANTHER" id="PTHR32039">
    <property type="entry name" value="MAGNESIUM-CHELATASE SUBUNIT CHLI"/>
    <property type="match status" value="1"/>
</dbReference>
<dbReference type="SUPFAM" id="SSF54211">
    <property type="entry name" value="Ribosomal protein S5 domain 2-like"/>
    <property type="match status" value="1"/>
</dbReference>
<dbReference type="InterPro" id="IPR025158">
    <property type="entry name" value="Mg_chelat-rel_C"/>
</dbReference>
<feature type="domain" description="AAA+ ATPase" evidence="4">
    <location>
        <begin position="208"/>
        <end position="369"/>
    </location>
</feature>
<dbReference type="SUPFAM" id="SSF52540">
    <property type="entry name" value="P-loop containing nucleoside triphosphate hydrolases"/>
    <property type="match status" value="1"/>
</dbReference>
<name>A0A1W6N549_9PROT</name>
<evidence type="ECO:0000256" key="2">
    <source>
        <dbReference type="ARBA" id="ARBA00022741"/>
    </source>
</evidence>
<dbReference type="Pfam" id="PF01078">
    <property type="entry name" value="Mg_chelatase"/>
    <property type="match status" value="1"/>
</dbReference>
<keyword evidence="3" id="KW-0067">ATP-binding</keyword>
<keyword evidence="6" id="KW-1185">Reference proteome</keyword>
<dbReference type="Proteomes" id="UP000237351">
    <property type="component" value="Chromosome"/>
</dbReference>
<dbReference type="STRING" id="1414854.GQ61_05905"/>
<dbReference type="AlphaFoldDB" id="A0A1W6N549"/>
<dbReference type="OrthoDB" id="9813147at2"/>
<dbReference type="InterPro" id="IPR003593">
    <property type="entry name" value="AAA+_ATPase"/>
</dbReference>
<dbReference type="PRINTS" id="PR01657">
    <property type="entry name" value="MCMFAMILY"/>
</dbReference>
<dbReference type="Pfam" id="PF13335">
    <property type="entry name" value="Mg_chelatase_C"/>
    <property type="match status" value="1"/>
</dbReference>
<dbReference type="PANTHER" id="PTHR32039:SF7">
    <property type="entry name" value="COMPETENCE PROTEIN COMM"/>
    <property type="match status" value="1"/>
</dbReference>
<dbReference type="InterPro" id="IPR020568">
    <property type="entry name" value="Ribosomal_Su5_D2-typ_SF"/>
</dbReference>
<evidence type="ECO:0000313" key="5">
    <source>
        <dbReference type="EMBL" id="ARN84896.1"/>
    </source>
</evidence>
<dbReference type="InterPro" id="IPR027417">
    <property type="entry name" value="P-loop_NTPase"/>
</dbReference>
<dbReference type="InterPro" id="IPR004482">
    <property type="entry name" value="Mg_chelat-rel"/>
</dbReference>
<dbReference type="NCBIfam" id="TIGR00368">
    <property type="entry name" value="YifB family Mg chelatase-like AAA ATPase"/>
    <property type="match status" value="1"/>
</dbReference>
<dbReference type="RefSeq" id="WP_085784403.1">
    <property type="nucleotide sequence ID" value="NZ_CP008743.1"/>
</dbReference>